<dbReference type="AlphaFoldDB" id="A0A928V4V7"/>
<name>A0A928V4V7_9GAMM</name>
<proteinExistence type="predicted"/>
<dbReference type="RefSeq" id="WP_193911698.1">
    <property type="nucleotide sequence ID" value="NZ_PRDL01000001.1"/>
</dbReference>
<sequence length="118" mass="13587">MQFSRPMIELVFEIRRRVDSAMKPDVKLANPQMMQELAELYHRGPDVIIQALIKELFTLAGEDWLEVLEHPEIQAQKQSMKMYRGQAALTDQPAAEATPAEVRTPARPVRIYRGQIIE</sequence>
<reference evidence="1" key="1">
    <citation type="submission" date="2018-07" db="EMBL/GenBank/DDBJ databases">
        <title>Genome assembly of strain Ka43.</title>
        <authorList>
            <person name="Kukolya J."/>
            <person name="Nagy I."/>
            <person name="Horvath B."/>
            <person name="Toth A."/>
        </authorList>
    </citation>
    <scope>NUCLEOTIDE SEQUENCE</scope>
    <source>
        <strain evidence="1">KB43</strain>
    </source>
</reference>
<accession>A0A928V4V7</accession>
<dbReference type="EMBL" id="PRDL01000001">
    <property type="protein sequence ID" value="MBE8718823.1"/>
    <property type="molecule type" value="Genomic_DNA"/>
</dbReference>
<protein>
    <submittedName>
        <fullName evidence="1">Uncharacterized protein</fullName>
    </submittedName>
</protein>
<gene>
    <name evidence="1" type="ORF">C4F51_16745</name>
</gene>
<organism evidence="1 2">
    <name type="scientific">Cellvibrio polysaccharolyticus</name>
    <dbReference type="NCBI Taxonomy" id="2082724"/>
    <lineage>
        <taxon>Bacteria</taxon>
        <taxon>Pseudomonadati</taxon>
        <taxon>Pseudomonadota</taxon>
        <taxon>Gammaproteobacteria</taxon>
        <taxon>Cellvibrionales</taxon>
        <taxon>Cellvibrionaceae</taxon>
        <taxon>Cellvibrio</taxon>
    </lineage>
</organism>
<evidence type="ECO:0000313" key="2">
    <source>
        <dbReference type="Proteomes" id="UP000652567"/>
    </source>
</evidence>
<evidence type="ECO:0000313" key="1">
    <source>
        <dbReference type="EMBL" id="MBE8718823.1"/>
    </source>
</evidence>
<comment type="caution">
    <text evidence="1">The sequence shown here is derived from an EMBL/GenBank/DDBJ whole genome shotgun (WGS) entry which is preliminary data.</text>
</comment>
<keyword evidence="2" id="KW-1185">Reference proteome</keyword>
<dbReference type="Proteomes" id="UP000652567">
    <property type="component" value="Unassembled WGS sequence"/>
</dbReference>